<proteinExistence type="predicted"/>
<comment type="caution">
    <text evidence="2">The sequence shown here is derived from an EMBL/GenBank/DDBJ whole genome shotgun (WGS) entry which is preliminary data.</text>
</comment>
<dbReference type="EMBL" id="JARJLG010000089">
    <property type="protein sequence ID" value="KAJ7748537.1"/>
    <property type="molecule type" value="Genomic_DNA"/>
</dbReference>
<feature type="compositionally biased region" description="Basic and acidic residues" evidence="1">
    <location>
        <begin position="7"/>
        <end position="34"/>
    </location>
</feature>
<reference evidence="2" key="1">
    <citation type="submission" date="2023-03" db="EMBL/GenBank/DDBJ databases">
        <title>Massive genome expansion in bonnet fungi (Mycena s.s.) driven by repeated elements and novel gene families across ecological guilds.</title>
        <authorList>
            <consortium name="Lawrence Berkeley National Laboratory"/>
            <person name="Harder C.B."/>
            <person name="Miyauchi S."/>
            <person name="Viragh M."/>
            <person name="Kuo A."/>
            <person name="Thoen E."/>
            <person name="Andreopoulos B."/>
            <person name="Lu D."/>
            <person name="Skrede I."/>
            <person name="Drula E."/>
            <person name="Henrissat B."/>
            <person name="Morin E."/>
            <person name="Kohler A."/>
            <person name="Barry K."/>
            <person name="LaButti K."/>
            <person name="Morin E."/>
            <person name="Salamov A."/>
            <person name="Lipzen A."/>
            <person name="Mereny Z."/>
            <person name="Hegedus B."/>
            <person name="Baldrian P."/>
            <person name="Stursova M."/>
            <person name="Weitz H."/>
            <person name="Taylor A."/>
            <person name="Grigoriev I.V."/>
            <person name="Nagy L.G."/>
            <person name="Martin F."/>
            <person name="Kauserud H."/>
        </authorList>
    </citation>
    <scope>NUCLEOTIDE SEQUENCE</scope>
    <source>
        <strain evidence="2">CBHHK188m</strain>
    </source>
</reference>
<feature type="compositionally biased region" description="Basic and acidic residues" evidence="1">
    <location>
        <begin position="93"/>
        <end position="124"/>
    </location>
</feature>
<dbReference type="AlphaFoldDB" id="A0AAD7ISN0"/>
<name>A0AAD7ISN0_9AGAR</name>
<protein>
    <submittedName>
        <fullName evidence="2">Uncharacterized protein</fullName>
    </submittedName>
</protein>
<evidence type="ECO:0000256" key="1">
    <source>
        <dbReference type="SAM" id="MobiDB-lite"/>
    </source>
</evidence>
<evidence type="ECO:0000313" key="2">
    <source>
        <dbReference type="EMBL" id="KAJ7748537.1"/>
    </source>
</evidence>
<feature type="compositionally biased region" description="Basic and acidic residues" evidence="1">
    <location>
        <begin position="57"/>
        <end position="76"/>
    </location>
</feature>
<evidence type="ECO:0000313" key="3">
    <source>
        <dbReference type="Proteomes" id="UP001215280"/>
    </source>
</evidence>
<accession>A0AAD7ISN0</accession>
<dbReference type="Proteomes" id="UP001215280">
    <property type="component" value="Unassembled WGS sequence"/>
</dbReference>
<sequence>MSPEDTTLDRLSKWATRFEKSKEAMDREDRDWKPKPNNRTWGRFKNRTRGNEPWIPPKDHEDSPYNENARPKDNKAWKGTGKAGPSSQNKASVNDKFKPKSKNKDKPRQSEDELDRLRAEDRCFTENQGKGQGECSGLSLGSGPNTGVRNHGRGPTG</sequence>
<feature type="region of interest" description="Disordered" evidence="1">
    <location>
        <begin position="1"/>
        <end position="157"/>
    </location>
</feature>
<organism evidence="2 3">
    <name type="scientific">Mycena maculata</name>
    <dbReference type="NCBI Taxonomy" id="230809"/>
    <lineage>
        <taxon>Eukaryota</taxon>
        <taxon>Fungi</taxon>
        <taxon>Dikarya</taxon>
        <taxon>Basidiomycota</taxon>
        <taxon>Agaricomycotina</taxon>
        <taxon>Agaricomycetes</taxon>
        <taxon>Agaricomycetidae</taxon>
        <taxon>Agaricales</taxon>
        <taxon>Marasmiineae</taxon>
        <taxon>Mycenaceae</taxon>
        <taxon>Mycena</taxon>
    </lineage>
</organism>
<keyword evidence="3" id="KW-1185">Reference proteome</keyword>
<gene>
    <name evidence="2" type="ORF">DFH07DRAFT_830123</name>
</gene>